<sequence length="255" mass="26987">MIHPTAIVDPSAVIAADVEIGPYSIIGPDVEIGAGTWIGPHVVITKLTSIGKGNKIYQFASVGEDCQDKKYAGEPTRLVIGDNNEIREGCSIHRGTIQDEGITRIGNNNLIMTTVHIAHDVVIGDNTIIASDASIAGHVKVGDWAIIGGASAIHQFCHIGPHAMCGGASYISRDIPAYVMVSGNPAESHSINAEGLKRRGFSAEAISELRQAYKTVFRKGLRLDTAIGVLEAETIGPELSVFIKSLKGSGRGIIR</sequence>
<dbReference type="AlphaFoldDB" id="A0A1T1HGJ1"/>
<comment type="similarity">
    <text evidence="6">Belongs to the transferase hexapeptide repeat family. LpxA subfamily.</text>
</comment>
<dbReference type="GO" id="GO:0016020">
    <property type="term" value="C:membrane"/>
    <property type="evidence" value="ECO:0007669"/>
    <property type="project" value="GOC"/>
</dbReference>
<evidence type="ECO:0000256" key="6">
    <source>
        <dbReference type="HAMAP-Rule" id="MF_00387"/>
    </source>
</evidence>
<comment type="caution">
    <text evidence="8">The sequence shown here is derived from an EMBL/GenBank/DDBJ whole genome shotgun (WGS) entry which is preliminary data.</text>
</comment>
<evidence type="ECO:0000256" key="5">
    <source>
        <dbReference type="ARBA" id="ARBA00023315"/>
    </source>
</evidence>
<dbReference type="CDD" id="cd03351">
    <property type="entry name" value="LbH_UDP-GlcNAc_AT"/>
    <property type="match status" value="1"/>
</dbReference>
<dbReference type="GO" id="GO:0009245">
    <property type="term" value="P:lipid A biosynthetic process"/>
    <property type="evidence" value="ECO:0007669"/>
    <property type="project" value="UniProtKB-UniRule"/>
</dbReference>
<keyword evidence="1 6" id="KW-0444">Lipid biosynthesis</keyword>
<dbReference type="STRING" id="966.BTA35_0203865"/>
<dbReference type="UniPathway" id="UPA00359">
    <property type="reaction ID" value="UER00477"/>
</dbReference>
<feature type="domain" description="UDP N-acetylglucosamine O-acyltransferase C-terminal" evidence="7">
    <location>
        <begin position="174"/>
        <end position="254"/>
    </location>
</feature>
<comment type="function">
    <text evidence="6">Involved in the biosynthesis of lipid A, a phosphorylated glycolipid that anchors the lipopolysaccharide to the outer membrane of the cell.</text>
</comment>
<proteinExistence type="inferred from homology"/>
<dbReference type="EC" id="2.3.1.129" evidence="6"/>
<dbReference type="GO" id="GO:0005737">
    <property type="term" value="C:cytoplasm"/>
    <property type="evidence" value="ECO:0007669"/>
    <property type="project" value="UniProtKB-SubCell"/>
</dbReference>
<evidence type="ECO:0000256" key="3">
    <source>
        <dbReference type="ARBA" id="ARBA00022679"/>
    </source>
</evidence>
<dbReference type="Pfam" id="PF00132">
    <property type="entry name" value="Hexapep"/>
    <property type="match status" value="2"/>
</dbReference>
<dbReference type="InterPro" id="IPR037157">
    <property type="entry name" value="Acetyltransf_C_sf"/>
</dbReference>
<dbReference type="PANTHER" id="PTHR43480">
    <property type="entry name" value="ACYL-[ACYL-CARRIER-PROTEIN]--UDP-N-ACETYLGLUCOSAMINE O-ACYLTRANSFERASE"/>
    <property type="match status" value="1"/>
</dbReference>
<evidence type="ECO:0000313" key="8">
    <source>
        <dbReference type="EMBL" id="OOV88958.1"/>
    </source>
</evidence>
<comment type="catalytic activity">
    <reaction evidence="6">
        <text>a (3R)-hydroxyacyl-[ACP] + UDP-N-acetyl-alpha-D-glucosamine = a UDP-3-O-[(3R)-3-hydroxyacyl]-N-acetyl-alpha-D-glucosamine + holo-[ACP]</text>
        <dbReference type="Rhea" id="RHEA:67812"/>
        <dbReference type="Rhea" id="RHEA-COMP:9685"/>
        <dbReference type="Rhea" id="RHEA-COMP:9945"/>
        <dbReference type="ChEBI" id="CHEBI:57705"/>
        <dbReference type="ChEBI" id="CHEBI:64479"/>
        <dbReference type="ChEBI" id="CHEBI:78827"/>
        <dbReference type="ChEBI" id="CHEBI:173225"/>
        <dbReference type="EC" id="2.3.1.129"/>
    </reaction>
</comment>
<evidence type="ECO:0000256" key="2">
    <source>
        <dbReference type="ARBA" id="ARBA00022556"/>
    </source>
</evidence>
<reference evidence="8" key="1">
    <citation type="submission" date="2017-02" db="EMBL/GenBank/DDBJ databases">
        <title>Draft Genome Sequence of the Salt Water Bacterium Oceanospirillum linum ATCC 11336.</title>
        <authorList>
            <person name="Trachtenberg A.M."/>
            <person name="Carney J.G."/>
            <person name="Linnane J.D."/>
            <person name="Rheaume B.A."/>
            <person name="Pitts N.L."/>
            <person name="Mykles D.L."/>
            <person name="Maclea K.S."/>
        </authorList>
    </citation>
    <scope>NUCLEOTIDE SEQUENCE [LARGE SCALE GENOMIC DNA]</scope>
    <source>
        <strain evidence="8">ATCC 11336</strain>
    </source>
</reference>
<evidence type="ECO:0000259" key="7">
    <source>
        <dbReference type="Pfam" id="PF13720"/>
    </source>
</evidence>
<dbReference type="PIRSF" id="PIRSF000456">
    <property type="entry name" value="UDP-GlcNAc_acltr"/>
    <property type="match status" value="1"/>
</dbReference>
<dbReference type="InterPro" id="IPR011004">
    <property type="entry name" value="Trimer_LpxA-like_sf"/>
</dbReference>
<keyword evidence="3 6" id="KW-0808">Transferase</keyword>
<organism evidence="8 9">
    <name type="scientific">Oceanospirillum linum</name>
    <dbReference type="NCBI Taxonomy" id="966"/>
    <lineage>
        <taxon>Bacteria</taxon>
        <taxon>Pseudomonadati</taxon>
        <taxon>Pseudomonadota</taxon>
        <taxon>Gammaproteobacteria</taxon>
        <taxon>Oceanospirillales</taxon>
        <taxon>Oceanospirillaceae</taxon>
        <taxon>Oceanospirillum</taxon>
    </lineage>
</organism>
<keyword evidence="5 6" id="KW-0012">Acyltransferase</keyword>
<dbReference type="EMBL" id="MTSD02000001">
    <property type="protein sequence ID" value="OOV88958.1"/>
    <property type="molecule type" value="Genomic_DNA"/>
</dbReference>
<dbReference type="RefSeq" id="WP_077243378.1">
    <property type="nucleotide sequence ID" value="NZ_FXTS01000004.1"/>
</dbReference>
<comment type="pathway">
    <text evidence="6">Glycolipid biosynthesis; lipid IV(A) biosynthesis; lipid IV(A) from (3R)-3-hydroxytetradecanoyl-[acyl-carrier-protein] and UDP-N-acetyl-alpha-D-glucosamine: step 1/6.</text>
</comment>
<keyword evidence="4 6" id="KW-0443">Lipid metabolism</keyword>
<accession>A0A1T1HGJ1</accession>
<keyword evidence="2 6" id="KW-0441">Lipid A biosynthesis</keyword>
<dbReference type="HAMAP" id="MF_00387">
    <property type="entry name" value="LpxA"/>
    <property type="match status" value="1"/>
</dbReference>
<dbReference type="InterPro" id="IPR010137">
    <property type="entry name" value="Lipid_A_LpxA"/>
</dbReference>
<dbReference type="SUPFAM" id="SSF51161">
    <property type="entry name" value="Trimeric LpxA-like enzymes"/>
    <property type="match status" value="1"/>
</dbReference>
<gene>
    <name evidence="6" type="primary">lpxA</name>
    <name evidence="8" type="ORF">BTA35_0203865</name>
</gene>
<name>A0A1T1HGJ1_OCELI</name>
<keyword evidence="6" id="KW-0963">Cytoplasm</keyword>
<comment type="subunit">
    <text evidence="6">Homotrimer.</text>
</comment>
<evidence type="ECO:0000256" key="4">
    <source>
        <dbReference type="ARBA" id="ARBA00023098"/>
    </source>
</evidence>
<dbReference type="Gene3D" id="2.160.10.10">
    <property type="entry name" value="Hexapeptide repeat proteins"/>
    <property type="match status" value="1"/>
</dbReference>
<dbReference type="PANTHER" id="PTHR43480:SF1">
    <property type="entry name" value="ACYL-[ACYL-CARRIER-PROTEIN]--UDP-N-ACETYLGLUCOSAMINE O-ACYLTRANSFERASE, MITOCHONDRIAL-RELATED"/>
    <property type="match status" value="1"/>
</dbReference>
<protein>
    <recommendedName>
        <fullName evidence="6">Acyl-[acyl-carrier-protein]--UDP-N-acetylglucosamine O-acyltransferase</fullName>
        <shortName evidence="6">UDP-N-acetylglucosamine acyltransferase</shortName>
        <ecNumber evidence="6">2.3.1.129</ecNumber>
    </recommendedName>
</protein>
<dbReference type="InterPro" id="IPR001451">
    <property type="entry name" value="Hexapep"/>
</dbReference>
<dbReference type="GO" id="GO:0008780">
    <property type="term" value="F:acyl-[acyl-carrier-protein]-UDP-N-acetylglucosamine O-acyltransferase activity"/>
    <property type="evidence" value="ECO:0007669"/>
    <property type="project" value="UniProtKB-UniRule"/>
</dbReference>
<dbReference type="NCBIfam" id="TIGR01852">
    <property type="entry name" value="lipid_A_lpxA"/>
    <property type="match status" value="1"/>
</dbReference>
<keyword evidence="9" id="KW-1185">Reference proteome</keyword>
<comment type="subcellular location">
    <subcellularLocation>
        <location evidence="6">Cytoplasm</location>
    </subcellularLocation>
</comment>
<evidence type="ECO:0000256" key="1">
    <source>
        <dbReference type="ARBA" id="ARBA00022516"/>
    </source>
</evidence>
<dbReference type="Pfam" id="PF13720">
    <property type="entry name" value="Acetyltransf_11"/>
    <property type="match status" value="1"/>
</dbReference>
<dbReference type="NCBIfam" id="NF003657">
    <property type="entry name" value="PRK05289.1"/>
    <property type="match status" value="1"/>
</dbReference>
<dbReference type="InterPro" id="IPR029098">
    <property type="entry name" value="Acetyltransf_C"/>
</dbReference>
<dbReference type="Proteomes" id="UP000190064">
    <property type="component" value="Unassembled WGS sequence"/>
</dbReference>
<keyword evidence="6" id="KW-0677">Repeat</keyword>
<evidence type="ECO:0000313" key="9">
    <source>
        <dbReference type="Proteomes" id="UP000190064"/>
    </source>
</evidence>
<dbReference type="Gene3D" id="1.20.1180.10">
    <property type="entry name" value="Udp N-acetylglucosamine O-acyltransferase, C-terminal domain"/>
    <property type="match status" value="1"/>
</dbReference>